<gene>
    <name evidence="6" type="ORF">AYI70_g10495</name>
</gene>
<dbReference type="SUPFAM" id="SSF56112">
    <property type="entry name" value="Protein kinase-like (PK-like)"/>
    <property type="match status" value="1"/>
</dbReference>
<dbReference type="OrthoDB" id="942095at2759"/>
<name>A0A1R1X6D7_9FUNG</name>
<evidence type="ECO:0000256" key="1">
    <source>
        <dbReference type="ARBA" id="ARBA00022741"/>
    </source>
</evidence>
<evidence type="ECO:0000256" key="4">
    <source>
        <dbReference type="SAM" id="MobiDB-lite"/>
    </source>
</evidence>
<keyword evidence="7" id="KW-1185">Reference proteome</keyword>
<dbReference type="GO" id="GO:0004674">
    <property type="term" value="F:protein serine/threonine kinase activity"/>
    <property type="evidence" value="ECO:0007669"/>
    <property type="project" value="UniProtKB-KW"/>
</dbReference>
<feature type="compositionally biased region" description="Basic residues" evidence="4">
    <location>
        <begin position="117"/>
        <end position="132"/>
    </location>
</feature>
<feature type="compositionally biased region" description="Basic and acidic residues" evidence="4">
    <location>
        <begin position="363"/>
        <end position="374"/>
    </location>
</feature>
<keyword evidence="6" id="KW-0723">Serine/threonine-protein kinase</keyword>
<feature type="compositionally biased region" description="Basic and acidic residues" evidence="4">
    <location>
        <begin position="133"/>
        <end position="149"/>
    </location>
</feature>
<dbReference type="InterPro" id="IPR011009">
    <property type="entry name" value="Kinase-like_dom_sf"/>
</dbReference>
<dbReference type="GO" id="GO:0005737">
    <property type="term" value="C:cytoplasm"/>
    <property type="evidence" value="ECO:0007669"/>
    <property type="project" value="TreeGrafter"/>
</dbReference>
<sequence length="1610" mass="181176">MSVISQPSVQRVTFGKDVKGPSLDENDPMKDSNITGQNKNKYSVKPNGQIGVTQKRVIKQEVTPSKNKKKDSSAIKVRKIKNTKAKPTIEVKTVLRLDGTEKDSSPDAVDESTNHSIAKKIKIRNKLISKGKKNGEKKKDSCTDERNERSTTSSNKNNIDNQNGPQEFKKPEDGDSSKPKKVKIPQVKSKKNNNKVYTWMLKPIPEYKKVPDYMPFGFENLKRGEEPTLKVLKISNNQDGAVGENGNEIFQQGDPSEQVVANMALMNSNHQNVLNLAGKGAEGAEMSKRDLKISLIKNPDAQMQMVYTDEAQLESMAAPMKIEPKRKIKIKATKPKVIKNPNLANNNYGDNNYESSSEEYESAEYRTPEGDRESVYNSSENESLSDNSTSSYGNGKKSKSNKGTGGNGNLKSDIQDSHREEKRKIVASKKNQGKSKGKSSKKSKKDKSGKKSSKRETVDSDSDHSGGSDDSSHITESRRNRNSENVRNAKIRRRGDLEPSSPGSIGSSFLEVGEKASSSIAVSAKNKKSKTFLFNTPLGEYELIKNLGQGSYGKVKLMRNTLTQVEYAVKIIKRYSSSKHKQGHPSYNKAKTLDRRILREVNLSKILGEMHPHIISLYDFRMTEKNFYLFYEYINGPTLSERIGSNGVSEEEARLLFRPIADAISYCHSYSIIHRDLKLENLLIDYTTEAKTEVESSKMFKNKTEATGMSSTGNDGDKSPKEIENTSPIHIGNVKLIDFGLANFYSKKGIMETFCGSLPYTAPEILRGEYYNGPEIDIWSLGVLLYVMVTGKFPFSDPSIPENFNKIMEGDFELEKRMSLELKKLLVMMLEPDIKKRLTIKQVLEHKWMQIPGLQNTEDLICCELHPNRKDEIENLAHVNGLIELDYPIKINVAKETSICLEIPIEEILIKINSAIVEDADSETEAKLTLYKKNKTVPAPGSKVISNRNAPGSMRNVCGREVKKRVKAVNSPVVSLYYLIDSQIQKRRWLTNPNDFYCDNFTVSRINLPEEEDKNLTSIYAERNESMPVVNSPTDVSSSRAMKSKNSSLKGSKVFNITPVSKRGGKFFNSVPNLVGYDSEIKSTSLTGKGKGGLRNSEQNMLKISNFFNKNLFGIEKKYYSESLHNVDIEQQPGSPLKESMIFGNIDGDNKDQRIQELNPDLRVSEYALNRKSSIEALDFEKNMNGSKYSLVSMFGLSNKRKPDIILPDTKSKLDKVKKNFLEYNGVQIRTIKALDGVSNRIVLSEKLKKSSPIEIMSKIENLLKNNQISYKYADYILYPNLDQKAPGKNGNINKNSESEFQNDFDFLGPLWKSQAELNRSAANLSNYDQSENDSDLLRLMLISEENEYLDFKSLSIKDKIKSLSSFLLPKAINPNIALDKKASLVNTDQSNSRVSRPPNSPNKKIVRGGYKRKSSRMLNRSGAVIKSKYGPVKNHHQNSIPEGYVWVNKWVRGKNRVVMAHVSELDSSDGDENNVEISKTISKFSNKFISLVKPNKKGDIKEDISMVEKAAMMGSLANRPELENGIQKVIMVPVSYYTTQLIGQISPSLNFKKESEVMEHYSCSFKLELVLIQSAGFYKRYAIIVTRTSGHKNKFNLFQTFLSRMLKSI</sequence>
<dbReference type="Pfam" id="PF00069">
    <property type="entry name" value="Pkinase"/>
    <property type="match status" value="1"/>
</dbReference>
<dbReference type="PANTHER" id="PTHR24346:SF30">
    <property type="entry name" value="MATERNAL EMBRYONIC LEUCINE ZIPPER KINASE"/>
    <property type="match status" value="1"/>
</dbReference>
<dbReference type="PROSITE" id="PS00107">
    <property type="entry name" value="PROTEIN_KINASE_ATP"/>
    <property type="match status" value="1"/>
</dbReference>
<feature type="compositionally biased region" description="Basic and acidic residues" evidence="4">
    <location>
        <begin position="454"/>
        <end position="484"/>
    </location>
</feature>
<evidence type="ECO:0000259" key="5">
    <source>
        <dbReference type="PROSITE" id="PS50011"/>
    </source>
</evidence>
<organism evidence="6 7">
    <name type="scientific">Smittium culicis</name>
    <dbReference type="NCBI Taxonomy" id="133412"/>
    <lineage>
        <taxon>Eukaryota</taxon>
        <taxon>Fungi</taxon>
        <taxon>Fungi incertae sedis</taxon>
        <taxon>Zoopagomycota</taxon>
        <taxon>Kickxellomycotina</taxon>
        <taxon>Harpellomycetes</taxon>
        <taxon>Harpellales</taxon>
        <taxon>Legeriomycetaceae</taxon>
        <taxon>Smittium</taxon>
    </lineage>
</organism>
<dbReference type="InterPro" id="IPR008271">
    <property type="entry name" value="Ser/Thr_kinase_AS"/>
</dbReference>
<evidence type="ECO:0000313" key="7">
    <source>
        <dbReference type="Proteomes" id="UP000187283"/>
    </source>
</evidence>
<dbReference type="InterPro" id="IPR017441">
    <property type="entry name" value="Protein_kinase_ATP_BS"/>
</dbReference>
<accession>A0A1R1X6D7</accession>
<feature type="compositionally biased region" description="Low complexity" evidence="4">
    <location>
        <begin position="377"/>
        <end position="395"/>
    </location>
</feature>
<dbReference type="CDD" id="cd14003">
    <property type="entry name" value="STKc_AMPK-like"/>
    <property type="match status" value="1"/>
</dbReference>
<comment type="caution">
    <text evidence="6">The sequence shown here is derived from an EMBL/GenBank/DDBJ whole genome shotgun (WGS) entry which is preliminary data.</text>
</comment>
<feature type="compositionally biased region" description="Basic and acidic residues" evidence="4">
    <location>
        <begin position="715"/>
        <end position="724"/>
    </location>
</feature>
<keyword evidence="6" id="KW-0808">Transferase</keyword>
<feature type="region of interest" description="Disordered" evidence="4">
    <location>
        <begin position="702"/>
        <end position="724"/>
    </location>
</feature>
<dbReference type="PROSITE" id="PS00108">
    <property type="entry name" value="PROTEIN_KINASE_ST"/>
    <property type="match status" value="1"/>
</dbReference>
<dbReference type="PROSITE" id="PS50011">
    <property type="entry name" value="PROTEIN_KINASE_DOM"/>
    <property type="match status" value="1"/>
</dbReference>
<feature type="compositionally biased region" description="Polar residues" evidence="4">
    <location>
        <begin position="150"/>
        <end position="165"/>
    </location>
</feature>
<feature type="compositionally biased region" description="Polar residues" evidence="4">
    <location>
        <begin position="32"/>
        <end position="41"/>
    </location>
</feature>
<keyword evidence="1 3" id="KW-0547">Nucleotide-binding</keyword>
<feature type="region of interest" description="Disordered" evidence="4">
    <location>
        <begin position="333"/>
        <end position="509"/>
    </location>
</feature>
<feature type="region of interest" description="Disordered" evidence="4">
    <location>
        <begin position="1"/>
        <end position="189"/>
    </location>
</feature>
<feature type="compositionally biased region" description="Basic residues" evidence="4">
    <location>
        <begin position="425"/>
        <end position="453"/>
    </location>
</feature>
<reference evidence="6 7" key="1">
    <citation type="submission" date="2017-01" db="EMBL/GenBank/DDBJ databases">
        <authorList>
            <person name="Mah S.A."/>
            <person name="Swanson W.J."/>
            <person name="Moy G.W."/>
            <person name="Vacquier V.D."/>
        </authorList>
    </citation>
    <scope>NUCLEOTIDE SEQUENCE [LARGE SCALE GENOMIC DNA]</scope>
    <source>
        <strain evidence="6 7">GSMNP</strain>
    </source>
</reference>
<feature type="compositionally biased region" description="Basic and acidic residues" evidence="4">
    <location>
        <begin position="413"/>
        <end position="424"/>
    </location>
</feature>
<dbReference type="STRING" id="133412.A0A1R1X6D7"/>
<feature type="compositionally biased region" description="Low complexity" evidence="4">
    <location>
        <begin position="345"/>
        <end position="355"/>
    </location>
</feature>
<evidence type="ECO:0000256" key="3">
    <source>
        <dbReference type="PROSITE-ProRule" id="PRU10141"/>
    </source>
</evidence>
<feature type="compositionally biased region" description="Basic residues" evidence="4">
    <location>
        <begin position="179"/>
        <end position="189"/>
    </location>
</feature>
<feature type="binding site" evidence="3">
    <location>
        <position position="570"/>
    </location>
    <ligand>
        <name>ATP</name>
        <dbReference type="ChEBI" id="CHEBI:30616"/>
    </ligand>
</feature>
<dbReference type="PANTHER" id="PTHR24346">
    <property type="entry name" value="MAP/MICROTUBULE AFFINITY-REGULATING KINASE"/>
    <property type="match status" value="1"/>
</dbReference>
<dbReference type="SMART" id="SM00220">
    <property type="entry name" value="S_TKc"/>
    <property type="match status" value="1"/>
</dbReference>
<dbReference type="Proteomes" id="UP000187283">
    <property type="component" value="Unassembled WGS sequence"/>
</dbReference>
<feature type="compositionally biased region" description="Polar residues" evidence="4">
    <location>
        <begin position="705"/>
        <end position="714"/>
    </location>
</feature>
<feature type="compositionally biased region" description="Basic and acidic residues" evidence="4">
    <location>
        <begin position="167"/>
        <end position="178"/>
    </location>
</feature>
<dbReference type="InterPro" id="IPR000719">
    <property type="entry name" value="Prot_kinase_dom"/>
</dbReference>
<dbReference type="Gene3D" id="1.10.510.10">
    <property type="entry name" value="Transferase(Phosphotransferase) domain 1"/>
    <property type="match status" value="2"/>
</dbReference>
<feature type="domain" description="Protein kinase" evidence="5">
    <location>
        <begin position="541"/>
        <end position="849"/>
    </location>
</feature>
<dbReference type="EMBL" id="LSSN01005131">
    <property type="protein sequence ID" value="OMJ10162.1"/>
    <property type="molecule type" value="Genomic_DNA"/>
</dbReference>
<proteinExistence type="predicted"/>
<evidence type="ECO:0000313" key="6">
    <source>
        <dbReference type="EMBL" id="OMJ10162.1"/>
    </source>
</evidence>
<keyword evidence="2 3" id="KW-0067">ATP-binding</keyword>
<feature type="compositionally biased region" description="Basic and acidic residues" evidence="4">
    <location>
        <begin position="87"/>
        <end position="105"/>
    </location>
</feature>
<dbReference type="GO" id="GO:0035556">
    <property type="term" value="P:intracellular signal transduction"/>
    <property type="evidence" value="ECO:0007669"/>
    <property type="project" value="TreeGrafter"/>
</dbReference>
<dbReference type="GO" id="GO:0005524">
    <property type="term" value="F:ATP binding"/>
    <property type="evidence" value="ECO:0007669"/>
    <property type="project" value="UniProtKB-UniRule"/>
</dbReference>
<protein>
    <submittedName>
        <fullName evidence="6">Serine/threonine protein kinase KIN1</fullName>
    </submittedName>
</protein>
<keyword evidence="6" id="KW-0418">Kinase</keyword>
<feature type="compositionally biased region" description="Polar residues" evidence="4">
    <location>
        <begin position="1"/>
        <end position="11"/>
    </location>
</feature>
<evidence type="ECO:0000256" key="2">
    <source>
        <dbReference type="ARBA" id="ARBA00022840"/>
    </source>
</evidence>